<dbReference type="InterPro" id="IPR053930">
    <property type="entry name" value="RapZ-like_N"/>
</dbReference>
<dbReference type="Proteomes" id="UP001204142">
    <property type="component" value="Unassembled WGS sequence"/>
</dbReference>
<feature type="binding site" evidence="4">
    <location>
        <begin position="57"/>
        <end position="60"/>
    </location>
    <ligand>
        <name>GTP</name>
        <dbReference type="ChEBI" id="CHEBI:37565"/>
    </ligand>
</feature>
<feature type="domain" description="RapZ-like N-terminal" evidence="5">
    <location>
        <begin position="1"/>
        <end position="157"/>
    </location>
</feature>
<evidence type="ECO:0000256" key="2">
    <source>
        <dbReference type="ARBA" id="ARBA00022840"/>
    </source>
</evidence>
<name>A0ABT1WJ53_9BURK</name>
<evidence type="ECO:0000256" key="3">
    <source>
        <dbReference type="ARBA" id="ARBA00023134"/>
    </source>
</evidence>
<evidence type="ECO:0000259" key="5">
    <source>
        <dbReference type="Pfam" id="PF03668"/>
    </source>
</evidence>
<protein>
    <submittedName>
        <fullName evidence="7">RNase adapter RapZ</fullName>
    </submittedName>
</protein>
<keyword evidence="3 4" id="KW-0342">GTP-binding</keyword>
<dbReference type="RefSeq" id="WP_256765241.1">
    <property type="nucleotide sequence ID" value="NZ_JANIGO010000005.1"/>
</dbReference>
<evidence type="ECO:0000256" key="1">
    <source>
        <dbReference type="ARBA" id="ARBA00022741"/>
    </source>
</evidence>
<keyword evidence="8" id="KW-1185">Reference proteome</keyword>
<dbReference type="PANTHER" id="PTHR30448">
    <property type="entry name" value="RNASE ADAPTER PROTEIN RAPZ"/>
    <property type="match status" value="1"/>
</dbReference>
<dbReference type="PANTHER" id="PTHR30448:SF0">
    <property type="entry name" value="RNASE ADAPTER PROTEIN RAPZ"/>
    <property type="match status" value="1"/>
</dbReference>
<keyword evidence="2 4" id="KW-0067">ATP-binding</keyword>
<evidence type="ECO:0000313" key="8">
    <source>
        <dbReference type="Proteomes" id="UP001204142"/>
    </source>
</evidence>
<comment type="caution">
    <text evidence="7">The sequence shown here is derived from an EMBL/GenBank/DDBJ whole genome shotgun (WGS) entry which is preliminary data.</text>
</comment>
<dbReference type="PIRSF" id="PIRSF005052">
    <property type="entry name" value="P-loopkin"/>
    <property type="match status" value="1"/>
</dbReference>
<dbReference type="InterPro" id="IPR053931">
    <property type="entry name" value="RapZ_C"/>
</dbReference>
<dbReference type="HAMAP" id="MF_00636">
    <property type="entry name" value="RapZ_like"/>
    <property type="match status" value="1"/>
</dbReference>
<feature type="domain" description="RapZ C-terminal" evidence="6">
    <location>
        <begin position="163"/>
        <end position="284"/>
    </location>
</feature>
<feature type="binding site" evidence="4">
    <location>
        <begin position="8"/>
        <end position="15"/>
    </location>
    <ligand>
        <name>ATP</name>
        <dbReference type="ChEBI" id="CHEBI:30616"/>
    </ligand>
</feature>
<dbReference type="EMBL" id="JANIGO010000005">
    <property type="protein sequence ID" value="MCQ8897434.1"/>
    <property type="molecule type" value="Genomic_DNA"/>
</dbReference>
<gene>
    <name evidence="7" type="primary">rapZ</name>
    <name evidence="7" type="ORF">NQT62_13415</name>
</gene>
<dbReference type="Pfam" id="PF22740">
    <property type="entry name" value="PapZ_C"/>
    <property type="match status" value="1"/>
</dbReference>
<dbReference type="NCBIfam" id="NF003828">
    <property type="entry name" value="PRK05416.1"/>
    <property type="match status" value="1"/>
</dbReference>
<reference evidence="7 8" key="1">
    <citation type="submission" date="2022-07" db="EMBL/GenBank/DDBJ databases">
        <authorList>
            <person name="Xamxidin M."/>
            <person name="Wu M."/>
        </authorList>
    </citation>
    <scope>NUCLEOTIDE SEQUENCE [LARGE SCALE GENOMIC DNA]</scope>
    <source>
        <strain evidence="7 8">NBRC 111650</strain>
    </source>
</reference>
<keyword evidence="1 4" id="KW-0547">Nucleotide-binding</keyword>
<dbReference type="Gene3D" id="3.40.50.300">
    <property type="entry name" value="P-loop containing nucleotide triphosphate hydrolases"/>
    <property type="match status" value="1"/>
</dbReference>
<dbReference type="InterPro" id="IPR005337">
    <property type="entry name" value="RapZ-like"/>
</dbReference>
<dbReference type="Pfam" id="PF03668">
    <property type="entry name" value="RapZ-like_N"/>
    <property type="match status" value="1"/>
</dbReference>
<evidence type="ECO:0000256" key="4">
    <source>
        <dbReference type="HAMAP-Rule" id="MF_00636"/>
    </source>
</evidence>
<organism evidence="7 8">
    <name type="scientific">Limnobacter humi</name>
    <dbReference type="NCBI Taxonomy" id="1778671"/>
    <lineage>
        <taxon>Bacteria</taxon>
        <taxon>Pseudomonadati</taxon>
        <taxon>Pseudomonadota</taxon>
        <taxon>Betaproteobacteria</taxon>
        <taxon>Burkholderiales</taxon>
        <taxon>Burkholderiaceae</taxon>
        <taxon>Limnobacter</taxon>
    </lineage>
</organism>
<evidence type="ECO:0000313" key="7">
    <source>
        <dbReference type="EMBL" id="MCQ8897434.1"/>
    </source>
</evidence>
<dbReference type="SUPFAM" id="SSF52540">
    <property type="entry name" value="P-loop containing nucleoside triphosphate hydrolases"/>
    <property type="match status" value="1"/>
</dbReference>
<dbReference type="InterPro" id="IPR027417">
    <property type="entry name" value="P-loop_NTPase"/>
</dbReference>
<accession>A0ABT1WJ53</accession>
<proteinExistence type="inferred from homology"/>
<evidence type="ECO:0000259" key="6">
    <source>
        <dbReference type="Pfam" id="PF22740"/>
    </source>
</evidence>
<sequence length="286" mass="31697">MKVVLVTGMSGSGKSVAIRALEDSGFYCVDNLPPSFIADVLKRLESEGIGQVAIAADARTGKDIVDVPELLLNLRKQGTDARPIFLDADDETLVTRYSESRRRHPMSARLGEQATVQECVDAERLALAPLKAISNSIDTSGLLPNTLRRWVLDTVEGQKARLTLVFETFGFKKGLPTDADLVFDVRCLSNPYYDKNLRPLTGKDAEVVAFIQADNRSHELVGDIEHYLRKWLPSYLDEHRSYVTVAIGCTGGQHRSVYVAETLARLFQSQPLADIESILLRHRSLG</sequence>